<dbReference type="InterPro" id="IPR036875">
    <property type="entry name" value="Znf_CCHC_sf"/>
</dbReference>
<evidence type="ECO:0000313" key="2">
    <source>
        <dbReference type="EMBL" id="CAI6370253.1"/>
    </source>
</evidence>
<protein>
    <recommendedName>
        <fullName evidence="4">Gag-like protein</fullName>
    </recommendedName>
</protein>
<dbReference type="Gene3D" id="4.10.60.10">
    <property type="entry name" value="Zinc finger, CCHC-type"/>
    <property type="match status" value="1"/>
</dbReference>
<comment type="caution">
    <text evidence="2">The sequence shown here is derived from an EMBL/GenBank/DDBJ whole genome shotgun (WGS) entry which is preliminary data.</text>
</comment>
<dbReference type="Proteomes" id="UP001160148">
    <property type="component" value="Unassembled WGS sequence"/>
</dbReference>
<reference evidence="2 3" key="1">
    <citation type="submission" date="2023-01" db="EMBL/GenBank/DDBJ databases">
        <authorList>
            <person name="Whitehead M."/>
        </authorList>
    </citation>
    <scope>NUCLEOTIDE SEQUENCE [LARGE SCALE GENOMIC DNA]</scope>
</reference>
<evidence type="ECO:0000313" key="3">
    <source>
        <dbReference type="Proteomes" id="UP001160148"/>
    </source>
</evidence>
<feature type="compositionally biased region" description="Basic and acidic residues" evidence="1">
    <location>
        <begin position="32"/>
        <end position="42"/>
    </location>
</feature>
<name>A0AAV0XPF4_9HEMI</name>
<keyword evidence="3" id="KW-1185">Reference proteome</keyword>
<dbReference type="GO" id="GO:0003676">
    <property type="term" value="F:nucleic acid binding"/>
    <property type="evidence" value="ECO:0007669"/>
    <property type="project" value="InterPro"/>
</dbReference>
<dbReference type="EMBL" id="CARXXK010000295">
    <property type="protein sequence ID" value="CAI6370253.1"/>
    <property type="molecule type" value="Genomic_DNA"/>
</dbReference>
<organism evidence="2 3">
    <name type="scientific">Macrosiphum euphorbiae</name>
    <name type="common">potato aphid</name>
    <dbReference type="NCBI Taxonomy" id="13131"/>
    <lineage>
        <taxon>Eukaryota</taxon>
        <taxon>Metazoa</taxon>
        <taxon>Ecdysozoa</taxon>
        <taxon>Arthropoda</taxon>
        <taxon>Hexapoda</taxon>
        <taxon>Insecta</taxon>
        <taxon>Pterygota</taxon>
        <taxon>Neoptera</taxon>
        <taxon>Paraneoptera</taxon>
        <taxon>Hemiptera</taxon>
        <taxon>Sternorrhyncha</taxon>
        <taxon>Aphidomorpha</taxon>
        <taxon>Aphidoidea</taxon>
        <taxon>Aphididae</taxon>
        <taxon>Macrosiphini</taxon>
        <taxon>Macrosiphum</taxon>
    </lineage>
</organism>
<gene>
    <name evidence="2" type="ORF">MEUPH1_LOCUS24390</name>
</gene>
<accession>A0AAV0XPF4</accession>
<sequence length="288" mass="31034">MLEAQSAKMEEKAELGKQTSWTDVVRKNTRRGKGEKPVDKPAELAVAGTRRTNQKNLPMKRKPPALLVRVKEGDYKNVLQKVRNSDEIKVVADKITALTKTKSGDLLVRVNPGQEGMAPLAEALGAAVGGNELVKELMQYQKVMIQDLDELASEAEVLEAIATATEGTAGEAKVVTTIAANRGQKWMGVSLPTKAASIAHASGKLRVGYVNCRVRQWEERGRGRCPRCLVAGHASEDCKGPNRRDCCRACGATGHFKAGCGASEKDKATFKAQLTVDRSPTAGNPSQQ</sequence>
<proteinExistence type="predicted"/>
<evidence type="ECO:0008006" key="4">
    <source>
        <dbReference type="Google" id="ProtNLM"/>
    </source>
</evidence>
<dbReference type="AlphaFoldDB" id="A0AAV0XPF4"/>
<dbReference type="SUPFAM" id="SSF57756">
    <property type="entry name" value="Retrovirus zinc finger-like domains"/>
    <property type="match status" value="1"/>
</dbReference>
<dbReference type="GO" id="GO:0008270">
    <property type="term" value="F:zinc ion binding"/>
    <property type="evidence" value="ECO:0007669"/>
    <property type="project" value="InterPro"/>
</dbReference>
<evidence type="ECO:0000256" key="1">
    <source>
        <dbReference type="SAM" id="MobiDB-lite"/>
    </source>
</evidence>
<feature type="region of interest" description="Disordered" evidence="1">
    <location>
        <begin position="1"/>
        <end position="43"/>
    </location>
</feature>